<evidence type="ECO:0000313" key="3">
    <source>
        <dbReference type="Proteomes" id="UP001359485"/>
    </source>
</evidence>
<comment type="caution">
    <text evidence="2">The sequence shown here is derived from an EMBL/GenBank/DDBJ whole genome shotgun (WGS) entry which is preliminary data.</text>
</comment>
<feature type="region of interest" description="Disordered" evidence="1">
    <location>
        <begin position="72"/>
        <end position="99"/>
    </location>
</feature>
<organism evidence="2 3">
    <name type="scientific">Polyplax serrata</name>
    <name type="common">Common mouse louse</name>
    <dbReference type="NCBI Taxonomy" id="468196"/>
    <lineage>
        <taxon>Eukaryota</taxon>
        <taxon>Metazoa</taxon>
        <taxon>Ecdysozoa</taxon>
        <taxon>Arthropoda</taxon>
        <taxon>Hexapoda</taxon>
        <taxon>Insecta</taxon>
        <taxon>Pterygota</taxon>
        <taxon>Neoptera</taxon>
        <taxon>Paraneoptera</taxon>
        <taxon>Psocodea</taxon>
        <taxon>Troctomorpha</taxon>
        <taxon>Phthiraptera</taxon>
        <taxon>Anoplura</taxon>
        <taxon>Polyplacidae</taxon>
        <taxon>Polyplax</taxon>
    </lineage>
</organism>
<gene>
    <name evidence="2" type="ORF">RUM44_010114</name>
</gene>
<name>A0ABR1AUN1_POLSC</name>
<dbReference type="Proteomes" id="UP001359485">
    <property type="component" value="Unassembled WGS sequence"/>
</dbReference>
<reference evidence="2 3" key="1">
    <citation type="submission" date="2023-09" db="EMBL/GenBank/DDBJ databases">
        <title>Genomes of two closely related lineages of the louse Polyplax serrata with different host specificities.</title>
        <authorList>
            <person name="Martinu J."/>
            <person name="Tarabai H."/>
            <person name="Stefka J."/>
            <person name="Hypsa V."/>
        </authorList>
    </citation>
    <scope>NUCLEOTIDE SEQUENCE [LARGE SCALE GENOMIC DNA]</scope>
    <source>
        <strain evidence="2">98ZLc_SE</strain>
    </source>
</reference>
<evidence type="ECO:0000256" key="1">
    <source>
        <dbReference type="SAM" id="MobiDB-lite"/>
    </source>
</evidence>
<keyword evidence="3" id="KW-1185">Reference proteome</keyword>
<sequence length="145" mass="16765">MRENQRSSIKTILDNMSRLEQRQDTDHGHLSSLQAQILNLTRWKDWKNDRGASERQEEIQDSRLTALEEKLEEHLEDESTPVTTTTMAPFPEVSKNGHLTNRTSLPELIESLKTVQKEYDSIVHQLPHGFRFLLLILPSLMGCTN</sequence>
<protein>
    <submittedName>
        <fullName evidence="2">Uncharacterized protein</fullName>
    </submittedName>
</protein>
<proteinExistence type="predicted"/>
<evidence type="ECO:0000313" key="2">
    <source>
        <dbReference type="EMBL" id="KAK6627635.1"/>
    </source>
</evidence>
<dbReference type="EMBL" id="JAWJWF010000045">
    <property type="protein sequence ID" value="KAK6627635.1"/>
    <property type="molecule type" value="Genomic_DNA"/>
</dbReference>
<accession>A0ABR1AUN1</accession>